<dbReference type="Gene3D" id="3.40.50.1820">
    <property type="entry name" value="alpha/beta hydrolase"/>
    <property type="match status" value="1"/>
</dbReference>
<proteinExistence type="predicted"/>
<gene>
    <name evidence="3" type="ORF">DOK76_10695</name>
</gene>
<keyword evidence="4" id="KW-1185">Reference proteome</keyword>
<comment type="caution">
    <text evidence="3">The sequence shown here is derived from an EMBL/GenBank/DDBJ whole genome shotgun (WGS) entry which is preliminary data.</text>
</comment>
<dbReference type="Proteomes" id="UP000664857">
    <property type="component" value="Unassembled WGS sequence"/>
</dbReference>
<protein>
    <submittedName>
        <fullName evidence="3">Prolyl oligopeptidase family serine peptidase</fullName>
    </submittedName>
</protein>
<dbReference type="PANTHER" id="PTHR22946:SF9">
    <property type="entry name" value="POLYKETIDE TRANSFERASE AF380"/>
    <property type="match status" value="1"/>
</dbReference>
<dbReference type="InterPro" id="IPR050261">
    <property type="entry name" value="FrsA_esterase"/>
</dbReference>
<dbReference type="PANTHER" id="PTHR22946">
    <property type="entry name" value="DIENELACTONE HYDROLASE DOMAIN-CONTAINING PROTEIN-RELATED"/>
    <property type="match status" value="1"/>
</dbReference>
<keyword evidence="1" id="KW-0378">Hydrolase</keyword>
<evidence type="ECO:0000313" key="4">
    <source>
        <dbReference type="Proteomes" id="UP000664857"/>
    </source>
</evidence>
<sequence length="248" mass="28458">MIVIERHKVNGLTFLEVVKENLMKKTIPTVFFYHGWTNCKETVLVNGYEIAQQNMRAIIPDAIYHGERRDDKPTTDHFEEFPSIVMSSVDEFDIILTHLMKRRPIDSTRIGVTGLSMGGITTCAIMNRYPEVKAADCLMGAPNFHDFIVSIAKKAYGFEELPIDFKAELGKLKAYDLSLTPERVARRHFHFWHGTKDEMVPYQPTFDFYTTQKESNTGINMTFTTTEDGHKVPYSITLEMAAFFARVL</sequence>
<dbReference type="InterPro" id="IPR001375">
    <property type="entry name" value="Peptidase_S9_cat"/>
</dbReference>
<dbReference type="RefSeq" id="WP_206967629.1">
    <property type="nucleotide sequence ID" value="NZ_JAFLVX010000028.1"/>
</dbReference>
<accession>A0ABS3HUZ7</accession>
<reference evidence="3 4" key="1">
    <citation type="submission" date="2021-03" db="EMBL/GenBank/DDBJ databases">
        <title>Enterococcal diversity collection.</title>
        <authorList>
            <person name="Gilmore M.S."/>
            <person name="Schwartzman J."/>
            <person name="Van Tyne D."/>
            <person name="Martin M."/>
            <person name="Earl A.M."/>
            <person name="Manson A.L."/>
            <person name="Straub T."/>
            <person name="Salamzade R."/>
            <person name="Saavedra J."/>
            <person name="Lebreton F."/>
            <person name="Prichula J."/>
            <person name="Schaufler K."/>
            <person name="Gaca A."/>
            <person name="Sgardioli B."/>
            <person name="Wagenaar J."/>
            <person name="Strong T."/>
        </authorList>
    </citation>
    <scope>NUCLEOTIDE SEQUENCE [LARGE SCALE GENOMIC DNA]</scope>
    <source>
        <strain evidence="3 4">DIV0080</strain>
    </source>
</reference>
<name>A0ABS3HUZ7_9ENTE</name>
<dbReference type="Pfam" id="PF00326">
    <property type="entry name" value="Peptidase_S9"/>
    <property type="match status" value="1"/>
</dbReference>
<dbReference type="SUPFAM" id="SSF53474">
    <property type="entry name" value="alpha/beta-Hydrolases"/>
    <property type="match status" value="1"/>
</dbReference>
<dbReference type="EMBL" id="JAFLVX010000028">
    <property type="protein sequence ID" value="MBO0477544.1"/>
    <property type="molecule type" value="Genomic_DNA"/>
</dbReference>
<feature type="domain" description="Peptidase S9 prolyl oligopeptidase catalytic" evidence="2">
    <location>
        <begin position="96"/>
        <end position="233"/>
    </location>
</feature>
<organism evidence="3 4">
    <name type="scientific">Candidatus Vagococcus giribetii</name>
    <dbReference type="NCBI Taxonomy" id="2230876"/>
    <lineage>
        <taxon>Bacteria</taxon>
        <taxon>Bacillati</taxon>
        <taxon>Bacillota</taxon>
        <taxon>Bacilli</taxon>
        <taxon>Lactobacillales</taxon>
        <taxon>Enterococcaceae</taxon>
        <taxon>Vagococcus</taxon>
    </lineage>
</organism>
<dbReference type="InterPro" id="IPR029058">
    <property type="entry name" value="AB_hydrolase_fold"/>
</dbReference>
<evidence type="ECO:0000256" key="1">
    <source>
        <dbReference type="ARBA" id="ARBA00022801"/>
    </source>
</evidence>
<evidence type="ECO:0000259" key="2">
    <source>
        <dbReference type="Pfam" id="PF00326"/>
    </source>
</evidence>
<evidence type="ECO:0000313" key="3">
    <source>
        <dbReference type="EMBL" id="MBO0477544.1"/>
    </source>
</evidence>